<feature type="region of interest" description="Disordered" evidence="1">
    <location>
        <begin position="65"/>
        <end position="91"/>
    </location>
</feature>
<reference evidence="2 3" key="1">
    <citation type="submission" date="2023-01" db="EMBL/GenBank/DDBJ databases">
        <authorList>
            <person name="Kreplak J."/>
        </authorList>
    </citation>
    <scope>NUCLEOTIDE SEQUENCE [LARGE SCALE GENOMIC DNA]</scope>
</reference>
<gene>
    <name evidence="2" type="ORF">VFH_V083320</name>
</gene>
<evidence type="ECO:0000256" key="1">
    <source>
        <dbReference type="SAM" id="MobiDB-lite"/>
    </source>
</evidence>
<organism evidence="2 3">
    <name type="scientific">Vicia faba</name>
    <name type="common">Broad bean</name>
    <name type="synonym">Faba vulgaris</name>
    <dbReference type="NCBI Taxonomy" id="3906"/>
    <lineage>
        <taxon>Eukaryota</taxon>
        <taxon>Viridiplantae</taxon>
        <taxon>Streptophyta</taxon>
        <taxon>Embryophyta</taxon>
        <taxon>Tracheophyta</taxon>
        <taxon>Spermatophyta</taxon>
        <taxon>Magnoliopsida</taxon>
        <taxon>eudicotyledons</taxon>
        <taxon>Gunneridae</taxon>
        <taxon>Pentapetalae</taxon>
        <taxon>rosids</taxon>
        <taxon>fabids</taxon>
        <taxon>Fabales</taxon>
        <taxon>Fabaceae</taxon>
        <taxon>Papilionoideae</taxon>
        <taxon>50 kb inversion clade</taxon>
        <taxon>NPAAA clade</taxon>
        <taxon>Hologalegina</taxon>
        <taxon>IRL clade</taxon>
        <taxon>Fabeae</taxon>
        <taxon>Vicia</taxon>
    </lineage>
</organism>
<evidence type="ECO:0000313" key="2">
    <source>
        <dbReference type="EMBL" id="CAI8613498.1"/>
    </source>
</evidence>
<feature type="compositionally biased region" description="Polar residues" evidence="1">
    <location>
        <begin position="135"/>
        <end position="146"/>
    </location>
</feature>
<name>A0AAV1AW48_VICFA</name>
<dbReference type="PANTHER" id="PTHR46774:SF3">
    <property type="entry name" value="CHROMATIN MODIFICATION-RELATED PROTEIN EAF1 A-RELATED"/>
    <property type="match status" value="1"/>
</dbReference>
<dbReference type="PANTHER" id="PTHR46774">
    <property type="entry name" value="CHROMATIN MODIFICATION-RELATED PROTEIN EAF1 A-RELATED"/>
    <property type="match status" value="1"/>
</dbReference>
<dbReference type="AlphaFoldDB" id="A0AAV1AW48"/>
<accession>A0AAV1AW48</accession>
<proteinExistence type="predicted"/>
<protein>
    <submittedName>
        <fullName evidence="2">Uncharacterized protein</fullName>
    </submittedName>
</protein>
<feature type="region of interest" description="Disordered" evidence="1">
    <location>
        <begin position="8"/>
        <end position="28"/>
    </location>
</feature>
<evidence type="ECO:0000313" key="3">
    <source>
        <dbReference type="Proteomes" id="UP001157006"/>
    </source>
</evidence>
<dbReference type="Proteomes" id="UP001157006">
    <property type="component" value="Chromosome 5"/>
</dbReference>
<dbReference type="EMBL" id="OX451740">
    <property type="protein sequence ID" value="CAI8613498.1"/>
    <property type="molecule type" value="Genomic_DNA"/>
</dbReference>
<keyword evidence="3" id="KW-1185">Reference proteome</keyword>
<feature type="compositionally biased region" description="Polar residues" evidence="1">
    <location>
        <begin position="79"/>
        <end position="88"/>
    </location>
</feature>
<feature type="region of interest" description="Disordered" evidence="1">
    <location>
        <begin position="117"/>
        <end position="146"/>
    </location>
</feature>
<sequence>MPIAVLICPAKQHHTEPHSDTHSSTSRVKPPTSFLVLHHHHFFHHLPQLGFIRNLGSSVTSQVVKQQQQQAQQSQYQQPARQHPNQPKHQSKLLKGIGRGNMFIHQNNYVDPSHINGLSAASGSQPVEKGDQTMHHNSAINPSSQLFPYHVPISNKTITSA</sequence>
<dbReference type="InterPro" id="IPR044798">
    <property type="entry name" value="EAF1A/B"/>
</dbReference>
<dbReference type="GO" id="GO:0035267">
    <property type="term" value="C:NuA4 histone acetyltransferase complex"/>
    <property type="evidence" value="ECO:0007669"/>
    <property type="project" value="InterPro"/>
</dbReference>
<feature type="compositionally biased region" description="Low complexity" evidence="1">
    <location>
        <begin position="65"/>
        <end position="78"/>
    </location>
</feature>